<organism evidence="3 4">
    <name type="scientific">Streptosporangium carneum</name>
    <dbReference type="NCBI Taxonomy" id="47481"/>
    <lineage>
        <taxon>Bacteria</taxon>
        <taxon>Bacillati</taxon>
        <taxon>Actinomycetota</taxon>
        <taxon>Actinomycetes</taxon>
        <taxon>Streptosporangiales</taxon>
        <taxon>Streptosporangiaceae</taxon>
        <taxon>Streptosporangium</taxon>
    </lineage>
</organism>
<feature type="region of interest" description="Disordered" evidence="2">
    <location>
        <begin position="1"/>
        <end position="50"/>
    </location>
</feature>
<keyword evidence="4" id="KW-1185">Reference proteome</keyword>
<feature type="coiled-coil region" evidence="1">
    <location>
        <begin position="63"/>
        <end position="90"/>
    </location>
</feature>
<proteinExistence type="predicted"/>
<sequence>MTGVSNRHGRAPPHKVGFSPTHNVRTPGPFSRQGTSGRADRPPRRFSGVIGDSGVQRWTLFTADRKTEELRTLEQRLTKLRESIAAANRRS</sequence>
<accession>A0A9W6MCR8</accession>
<evidence type="ECO:0000313" key="4">
    <source>
        <dbReference type="Proteomes" id="UP001143474"/>
    </source>
</evidence>
<reference evidence="3" key="2">
    <citation type="submission" date="2023-01" db="EMBL/GenBank/DDBJ databases">
        <authorList>
            <person name="Sun Q."/>
            <person name="Evtushenko L."/>
        </authorList>
    </citation>
    <scope>NUCLEOTIDE SEQUENCE</scope>
    <source>
        <strain evidence="3">VKM Ac-2007</strain>
    </source>
</reference>
<dbReference type="EMBL" id="BSEV01000004">
    <property type="protein sequence ID" value="GLK09312.1"/>
    <property type="molecule type" value="Genomic_DNA"/>
</dbReference>
<reference evidence="3" key="1">
    <citation type="journal article" date="2014" name="Int. J. Syst. Evol. Microbiol.">
        <title>Complete genome sequence of Corynebacterium casei LMG S-19264T (=DSM 44701T), isolated from a smear-ripened cheese.</title>
        <authorList>
            <consortium name="US DOE Joint Genome Institute (JGI-PGF)"/>
            <person name="Walter F."/>
            <person name="Albersmeier A."/>
            <person name="Kalinowski J."/>
            <person name="Ruckert C."/>
        </authorList>
    </citation>
    <scope>NUCLEOTIDE SEQUENCE</scope>
    <source>
        <strain evidence="3">VKM Ac-2007</strain>
    </source>
</reference>
<evidence type="ECO:0000256" key="2">
    <source>
        <dbReference type="SAM" id="MobiDB-lite"/>
    </source>
</evidence>
<evidence type="ECO:0000313" key="3">
    <source>
        <dbReference type="EMBL" id="GLK09312.1"/>
    </source>
</evidence>
<dbReference type="Proteomes" id="UP001143474">
    <property type="component" value="Unassembled WGS sequence"/>
</dbReference>
<comment type="caution">
    <text evidence="3">The sequence shown here is derived from an EMBL/GenBank/DDBJ whole genome shotgun (WGS) entry which is preliminary data.</text>
</comment>
<evidence type="ECO:0000256" key="1">
    <source>
        <dbReference type="SAM" id="Coils"/>
    </source>
</evidence>
<name>A0A9W6MCR8_9ACTN</name>
<gene>
    <name evidence="3" type="ORF">GCM10017600_27180</name>
</gene>
<dbReference type="AlphaFoldDB" id="A0A9W6MCR8"/>
<protein>
    <submittedName>
        <fullName evidence="3">Uncharacterized protein</fullName>
    </submittedName>
</protein>
<keyword evidence="1" id="KW-0175">Coiled coil</keyword>